<dbReference type="AlphaFoldDB" id="A0A645BGU8"/>
<sequence length="68" mass="7882">MSDDEIWKYIIKKFTIDLIIKNDYIRFGISRRKGVRSRIDNCTIASIVNPNKVIDVTNIDLVKKGDLV</sequence>
<reference evidence="1" key="1">
    <citation type="submission" date="2019-08" db="EMBL/GenBank/DDBJ databases">
        <authorList>
            <person name="Kucharzyk K."/>
            <person name="Murdoch R.W."/>
            <person name="Higgins S."/>
            <person name="Loffler F."/>
        </authorList>
    </citation>
    <scope>NUCLEOTIDE SEQUENCE</scope>
</reference>
<protein>
    <submittedName>
        <fullName evidence="1">Uncharacterized protein</fullName>
    </submittedName>
</protein>
<evidence type="ECO:0000313" key="1">
    <source>
        <dbReference type="EMBL" id="MPM64492.1"/>
    </source>
</evidence>
<comment type="caution">
    <text evidence="1">The sequence shown here is derived from an EMBL/GenBank/DDBJ whole genome shotgun (WGS) entry which is preliminary data.</text>
</comment>
<organism evidence="1">
    <name type="scientific">bioreactor metagenome</name>
    <dbReference type="NCBI Taxonomy" id="1076179"/>
    <lineage>
        <taxon>unclassified sequences</taxon>
        <taxon>metagenomes</taxon>
        <taxon>ecological metagenomes</taxon>
    </lineage>
</organism>
<gene>
    <name evidence="1" type="ORF">SDC9_111379</name>
</gene>
<name>A0A645BGU8_9ZZZZ</name>
<dbReference type="EMBL" id="VSSQ01019984">
    <property type="protein sequence ID" value="MPM64492.1"/>
    <property type="molecule type" value="Genomic_DNA"/>
</dbReference>
<accession>A0A645BGU8</accession>
<proteinExistence type="predicted"/>